<proteinExistence type="predicted"/>
<keyword evidence="2" id="KW-1185">Reference proteome</keyword>
<gene>
    <name evidence="1" type="ORF">GGR06_001600</name>
</gene>
<dbReference type="AlphaFoldDB" id="A0A840D2M8"/>
<comment type="caution">
    <text evidence="1">The sequence shown here is derived from an EMBL/GenBank/DDBJ whole genome shotgun (WGS) entry which is preliminary data.</text>
</comment>
<accession>A0A840D2M8</accession>
<evidence type="ECO:0000313" key="2">
    <source>
        <dbReference type="Proteomes" id="UP000560658"/>
    </source>
</evidence>
<reference evidence="1" key="1">
    <citation type="submission" date="2020-08" db="EMBL/GenBank/DDBJ databases">
        <title>Genomic Encyclopedia of Type Strains, Phase IV (KMG-IV): sequencing the most valuable type-strain genomes for metagenomic binning, comparative biology and taxonomic classification.</title>
        <authorList>
            <person name="Goeker M."/>
        </authorList>
    </citation>
    <scope>NUCLEOTIDE SEQUENCE [LARGE SCALE GENOMIC DNA]</scope>
    <source>
        <strain evidence="1">DSM 105720</strain>
    </source>
</reference>
<organism evidence="1 2">
    <name type="scientific">Bacteroides reticulotermitis</name>
    <dbReference type="NCBI Taxonomy" id="1133319"/>
    <lineage>
        <taxon>Bacteria</taxon>
        <taxon>Pseudomonadati</taxon>
        <taxon>Bacteroidota</taxon>
        <taxon>Bacteroidia</taxon>
        <taxon>Bacteroidales</taxon>
        <taxon>Bacteroidaceae</taxon>
        <taxon>Bacteroides</taxon>
    </lineage>
</organism>
<dbReference type="EMBL" id="JACIER010000005">
    <property type="protein sequence ID" value="MBB4043814.1"/>
    <property type="molecule type" value="Genomic_DNA"/>
</dbReference>
<dbReference type="Proteomes" id="UP000560658">
    <property type="component" value="Unassembled WGS sequence"/>
</dbReference>
<sequence>MANNTQVLNRGFKKAQQIANDYIANQLIKVCEMLVDDAVKRYKSPVGPFTGNTITGYACGVYLNGTLFYYYKNDGIKSPLRGKLKKGESVSLAPDYGGRTRSMTGRINTDGEYGHEHSFKFLRAYNSKVKSGVEIVMCSGTEYSTYIETVLDGNVLTDTFRNAKQILANNIKPMN</sequence>
<protein>
    <submittedName>
        <fullName evidence="1">Uncharacterized protein</fullName>
    </submittedName>
</protein>
<dbReference type="RefSeq" id="WP_044161496.1">
    <property type="nucleotide sequence ID" value="NZ_JACIER010000005.1"/>
</dbReference>
<name>A0A840D2M8_9BACE</name>
<evidence type="ECO:0000313" key="1">
    <source>
        <dbReference type="EMBL" id="MBB4043814.1"/>
    </source>
</evidence>